<dbReference type="NCBIfam" id="TIGR03618">
    <property type="entry name" value="Rv1155_F420"/>
    <property type="match status" value="1"/>
</dbReference>
<sequence length="130" mass="15284">MSVIPQDREDILNKLIFAHVSTIGPNGEPQSNPVWVDWDGEFVKFSQTPARQKYRNIQRDSRIALSAHDPDNPYRYLEIRGRVEKIEDDTDNAFINKMAKKYIDEEVYPWASPDERRVVLFVRPEHVTKQ</sequence>
<dbReference type="PANTHER" id="PTHR35176">
    <property type="entry name" value="HEME OXYGENASE HI_0854-RELATED"/>
    <property type="match status" value="1"/>
</dbReference>
<protein>
    <submittedName>
        <fullName evidence="3">PPOX class F420-dependent oxidoreductase</fullName>
    </submittedName>
</protein>
<dbReference type="EMBL" id="BAABDD010000001">
    <property type="protein sequence ID" value="GAA3726126.1"/>
    <property type="molecule type" value="Genomic_DNA"/>
</dbReference>
<dbReference type="InterPro" id="IPR011576">
    <property type="entry name" value="Pyridox_Oxase_N"/>
</dbReference>
<keyword evidence="1" id="KW-0560">Oxidoreductase</keyword>
<keyword evidence="4" id="KW-1185">Reference proteome</keyword>
<dbReference type="Pfam" id="PF01243">
    <property type="entry name" value="PNPOx_N"/>
    <property type="match status" value="1"/>
</dbReference>
<dbReference type="Proteomes" id="UP001500908">
    <property type="component" value="Unassembled WGS sequence"/>
</dbReference>
<name>A0ABP7EXA4_9ACTN</name>
<gene>
    <name evidence="3" type="ORF">GCM10022402_03570</name>
</gene>
<feature type="domain" description="Pyridoxamine 5'-phosphate oxidase N-terminal" evidence="2">
    <location>
        <begin position="9"/>
        <end position="128"/>
    </location>
</feature>
<evidence type="ECO:0000313" key="4">
    <source>
        <dbReference type="Proteomes" id="UP001500908"/>
    </source>
</evidence>
<reference evidence="4" key="1">
    <citation type="journal article" date="2019" name="Int. J. Syst. Evol. Microbiol.">
        <title>The Global Catalogue of Microorganisms (GCM) 10K type strain sequencing project: providing services to taxonomists for standard genome sequencing and annotation.</title>
        <authorList>
            <consortium name="The Broad Institute Genomics Platform"/>
            <consortium name="The Broad Institute Genome Sequencing Center for Infectious Disease"/>
            <person name="Wu L."/>
            <person name="Ma J."/>
        </authorList>
    </citation>
    <scope>NUCLEOTIDE SEQUENCE [LARGE SCALE GENOMIC DNA]</scope>
    <source>
        <strain evidence="4">JCM 17137</strain>
    </source>
</reference>
<dbReference type="RefSeq" id="WP_344966543.1">
    <property type="nucleotide sequence ID" value="NZ_BAABDD010000001.1"/>
</dbReference>
<accession>A0ABP7EXA4</accession>
<evidence type="ECO:0000313" key="3">
    <source>
        <dbReference type="EMBL" id="GAA3726126.1"/>
    </source>
</evidence>
<comment type="caution">
    <text evidence="3">The sequence shown here is derived from an EMBL/GenBank/DDBJ whole genome shotgun (WGS) entry which is preliminary data.</text>
</comment>
<organism evidence="3 4">
    <name type="scientific">Salinactinospora qingdaonensis</name>
    <dbReference type="NCBI Taxonomy" id="702744"/>
    <lineage>
        <taxon>Bacteria</taxon>
        <taxon>Bacillati</taxon>
        <taxon>Actinomycetota</taxon>
        <taxon>Actinomycetes</taxon>
        <taxon>Streptosporangiales</taxon>
        <taxon>Nocardiopsidaceae</taxon>
        <taxon>Salinactinospora</taxon>
    </lineage>
</organism>
<evidence type="ECO:0000256" key="1">
    <source>
        <dbReference type="ARBA" id="ARBA00023002"/>
    </source>
</evidence>
<dbReference type="PANTHER" id="PTHR35176:SF6">
    <property type="entry name" value="HEME OXYGENASE HI_0854-RELATED"/>
    <property type="match status" value="1"/>
</dbReference>
<dbReference type="InterPro" id="IPR019920">
    <property type="entry name" value="F420-binding_dom_put"/>
</dbReference>
<dbReference type="SUPFAM" id="SSF50475">
    <property type="entry name" value="FMN-binding split barrel"/>
    <property type="match status" value="1"/>
</dbReference>
<dbReference type="InterPro" id="IPR052019">
    <property type="entry name" value="F420H2_bilvrd_red/Heme_oxyg"/>
</dbReference>
<proteinExistence type="predicted"/>
<evidence type="ECO:0000259" key="2">
    <source>
        <dbReference type="Pfam" id="PF01243"/>
    </source>
</evidence>
<dbReference type="InterPro" id="IPR012349">
    <property type="entry name" value="Split_barrel_FMN-bd"/>
</dbReference>
<dbReference type="Gene3D" id="2.30.110.10">
    <property type="entry name" value="Electron Transport, Fmn-binding Protein, Chain A"/>
    <property type="match status" value="1"/>
</dbReference>